<dbReference type="GO" id="GO:0006303">
    <property type="term" value="P:double-strand break repair via nonhomologous end joining"/>
    <property type="evidence" value="ECO:0007669"/>
    <property type="project" value="InterPro"/>
</dbReference>
<dbReference type="Pfam" id="PF08163">
    <property type="entry name" value="DNAPKcs_CC3"/>
    <property type="match status" value="1"/>
</dbReference>
<evidence type="ECO:0000313" key="3">
    <source>
        <dbReference type="Proteomes" id="UP000663866"/>
    </source>
</evidence>
<gene>
    <name evidence="2" type="ORF">OVN521_LOCUS46334</name>
</gene>
<protein>
    <recommendedName>
        <fullName evidence="1">DNA-dependent protein kinase catalytic subunit CC3 domain-containing protein</fullName>
    </recommendedName>
</protein>
<dbReference type="InterPro" id="IPR012582">
    <property type="entry name" value="DNAPKcs_CC3"/>
</dbReference>
<comment type="caution">
    <text evidence="2">The sequence shown here is derived from an EMBL/GenBank/DDBJ whole genome shotgun (WGS) entry which is preliminary data.</text>
</comment>
<name>A0A821EDM2_9BILA</name>
<evidence type="ECO:0000259" key="1">
    <source>
        <dbReference type="Pfam" id="PF08163"/>
    </source>
</evidence>
<dbReference type="Proteomes" id="UP000663866">
    <property type="component" value="Unassembled WGS sequence"/>
</dbReference>
<organism evidence="2 3">
    <name type="scientific">Rotaria magnacalcarata</name>
    <dbReference type="NCBI Taxonomy" id="392030"/>
    <lineage>
        <taxon>Eukaryota</taxon>
        <taxon>Metazoa</taxon>
        <taxon>Spiralia</taxon>
        <taxon>Gnathifera</taxon>
        <taxon>Rotifera</taxon>
        <taxon>Eurotatoria</taxon>
        <taxon>Bdelloidea</taxon>
        <taxon>Philodinida</taxon>
        <taxon>Philodinidae</taxon>
        <taxon>Rotaria</taxon>
    </lineage>
</organism>
<feature type="non-terminal residue" evidence="2">
    <location>
        <position position="1"/>
    </location>
</feature>
<feature type="non-terminal residue" evidence="2">
    <location>
        <position position="88"/>
    </location>
</feature>
<sequence>VIEQLDIKIDLTSSTITSVLINKIATYRFIDYMYTILNKDDVFGVNSPIAKVFYEKVKQQEEARKTLNIEMPITAIKLGATMDGKELT</sequence>
<accession>A0A821EDM2</accession>
<dbReference type="EMBL" id="CAJOBG010081683">
    <property type="protein sequence ID" value="CAF4634305.1"/>
    <property type="molecule type" value="Genomic_DNA"/>
</dbReference>
<proteinExistence type="predicted"/>
<evidence type="ECO:0000313" key="2">
    <source>
        <dbReference type="EMBL" id="CAF4634305.1"/>
    </source>
</evidence>
<dbReference type="AlphaFoldDB" id="A0A821EDM2"/>
<keyword evidence="3" id="KW-1185">Reference proteome</keyword>
<dbReference type="GO" id="GO:0005634">
    <property type="term" value="C:nucleus"/>
    <property type="evidence" value="ECO:0007669"/>
    <property type="project" value="InterPro"/>
</dbReference>
<reference evidence="2" key="1">
    <citation type="submission" date="2021-02" db="EMBL/GenBank/DDBJ databases">
        <authorList>
            <person name="Nowell W R."/>
        </authorList>
    </citation>
    <scope>NUCLEOTIDE SEQUENCE</scope>
</reference>
<feature type="domain" description="DNA-dependent protein kinase catalytic subunit CC3" evidence="1">
    <location>
        <begin position="11"/>
        <end position="66"/>
    </location>
</feature>